<feature type="region of interest" description="Disordered" evidence="1">
    <location>
        <begin position="26"/>
        <end position="50"/>
    </location>
</feature>
<evidence type="ECO:0000256" key="1">
    <source>
        <dbReference type="SAM" id="MobiDB-lite"/>
    </source>
</evidence>
<gene>
    <name evidence="2" type="ORF">D9V37_02495</name>
</gene>
<dbReference type="OrthoDB" id="3788577at2"/>
<dbReference type="EMBL" id="RDBE01000001">
    <property type="protein sequence ID" value="RLV50841.1"/>
    <property type="molecule type" value="Genomic_DNA"/>
</dbReference>
<protein>
    <recommendedName>
        <fullName evidence="4">2'-5' RNA ligase family protein</fullName>
    </recommendedName>
</protein>
<dbReference type="RefSeq" id="WP_121804522.1">
    <property type="nucleotide sequence ID" value="NZ_RDBE01000001.1"/>
</dbReference>
<name>A0A3L8P6I5_9ACTN</name>
<dbReference type="Gene3D" id="3.90.1140.10">
    <property type="entry name" value="Cyclic phosphodiesterase"/>
    <property type="match status" value="1"/>
</dbReference>
<evidence type="ECO:0000313" key="3">
    <source>
        <dbReference type="Proteomes" id="UP000281708"/>
    </source>
</evidence>
<organism evidence="2 3">
    <name type="scientific">Nocardioides mangrovicus</name>
    <dbReference type="NCBI Taxonomy" id="2478913"/>
    <lineage>
        <taxon>Bacteria</taxon>
        <taxon>Bacillati</taxon>
        <taxon>Actinomycetota</taxon>
        <taxon>Actinomycetes</taxon>
        <taxon>Propionibacteriales</taxon>
        <taxon>Nocardioidaceae</taxon>
        <taxon>Nocardioides</taxon>
    </lineage>
</organism>
<dbReference type="Proteomes" id="UP000281708">
    <property type="component" value="Unassembled WGS sequence"/>
</dbReference>
<sequence>MHIFAAIVPPPEIRQELEATVAAVAPRSGQAATTEARPPTSHRKETTTRTFLRRRRPATAAGTGHDQLDQKPFDQLLIPVTHFGNLTTADSVRLADELRMEAATWPSPTLHVHGGAALEWAGDLGVWARVEGDSEGLQHIGRSVPPLAQRLSLFVDRRMFRPWLQVGTITDATSAPYLEDLVAALDHFRGTSWQQQHLTLFRGRAEDDEGFDEVEQLALGGSSVC</sequence>
<accession>A0A3L8P6I5</accession>
<reference evidence="2 3" key="1">
    <citation type="submission" date="2018-10" db="EMBL/GenBank/DDBJ databases">
        <title>Marmoricola sp. 4Q3S-7 whole genome shotgun sequence.</title>
        <authorList>
            <person name="Li F."/>
        </authorList>
    </citation>
    <scope>NUCLEOTIDE SEQUENCE [LARGE SCALE GENOMIC DNA]</scope>
    <source>
        <strain evidence="2 3">4Q3S-7</strain>
    </source>
</reference>
<proteinExistence type="predicted"/>
<comment type="caution">
    <text evidence="2">The sequence shown here is derived from an EMBL/GenBank/DDBJ whole genome shotgun (WGS) entry which is preliminary data.</text>
</comment>
<dbReference type="AlphaFoldDB" id="A0A3L8P6I5"/>
<evidence type="ECO:0000313" key="2">
    <source>
        <dbReference type="EMBL" id="RLV50841.1"/>
    </source>
</evidence>
<evidence type="ECO:0008006" key="4">
    <source>
        <dbReference type="Google" id="ProtNLM"/>
    </source>
</evidence>
<keyword evidence="3" id="KW-1185">Reference proteome</keyword>